<keyword evidence="2" id="KW-1185">Reference proteome</keyword>
<accession>A0A7T8QUF9</accession>
<gene>
    <name evidence="1" type="ORF">FKW44_008691</name>
</gene>
<dbReference type="Proteomes" id="UP000595437">
    <property type="component" value="Chromosome 5"/>
</dbReference>
<reference evidence="2" key="1">
    <citation type="submission" date="2021-01" db="EMBL/GenBank/DDBJ databases">
        <title>Caligus Genome Assembly.</title>
        <authorList>
            <person name="Gallardo-Escarate C."/>
        </authorList>
    </citation>
    <scope>NUCLEOTIDE SEQUENCE [LARGE SCALE GENOMIC DNA]</scope>
</reference>
<protein>
    <submittedName>
        <fullName evidence="1">Uncharacterized protein</fullName>
    </submittedName>
</protein>
<dbReference type="EMBL" id="CP045894">
    <property type="protein sequence ID" value="QQP55489.1"/>
    <property type="molecule type" value="Genomic_DNA"/>
</dbReference>
<proteinExistence type="predicted"/>
<organism evidence="1 2">
    <name type="scientific">Caligus rogercresseyi</name>
    <name type="common">Sea louse</name>
    <dbReference type="NCBI Taxonomy" id="217165"/>
    <lineage>
        <taxon>Eukaryota</taxon>
        <taxon>Metazoa</taxon>
        <taxon>Ecdysozoa</taxon>
        <taxon>Arthropoda</taxon>
        <taxon>Crustacea</taxon>
        <taxon>Multicrustacea</taxon>
        <taxon>Hexanauplia</taxon>
        <taxon>Copepoda</taxon>
        <taxon>Siphonostomatoida</taxon>
        <taxon>Caligidae</taxon>
        <taxon>Caligus</taxon>
    </lineage>
</organism>
<dbReference type="AlphaFoldDB" id="A0A7T8QUF9"/>
<feature type="non-terminal residue" evidence="1">
    <location>
        <position position="1"/>
    </location>
</feature>
<evidence type="ECO:0000313" key="2">
    <source>
        <dbReference type="Proteomes" id="UP000595437"/>
    </source>
</evidence>
<sequence>TSPSDGKKKMKHWPVYGGMLYVWRGRGVAYSPDNTDNLRYKHSSERVFSAAGNVVTSFQGILKPDKGNFWFLATNMKARK</sequence>
<evidence type="ECO:0000313" key="1">
    <source>
        <dbReference type="EMBL" id="QQP55489.1"/>
    </source>
</evidence>
<name>A0A7T8QUF9_CALRO</name>